<proteinExistence type="predicted"/>
<keyword evidence="2" id="KW-1185">Reference proteome</keyword>
<accession>A0ACB9E3V2</accession>
<protein>
    <submittedName>
        <fullName evidence="1">Uncharacterized protein</fullName>
    </submittedName>
</protein>
<evidence type="ECO:0000313" key="2">
    <source>
        <dbReference type="Proteomes" id="UP001055811"/>
    </source>
</evidence>
<dbReference type="EMBL" id="CM042012">
    <property type="protein sequence ID" value="KAI3753482.1"/>
    <property type="molecule type" value="Genomic_DNA"/>
</dbReference>
<gene>
    <name evidence="1" type="ORF">L2E82_25536</name>
</gene>
<dbReference type="Proteomes" id="UP001055811">
    <property type="component" value="Linkage Group LG04"/>
</dbReference>
<reference evidence="1 2" key="2">
    <citation type="journal article" date="2022" name="Mol. Ecol. Resour.">
        <title>The genomes of chicory, endive, great burdock and yacon provide insights into Asteraceae paleo-polyploidization history and plant inulin production.</title>
        <authorList>
            <person name="Fan W."/>
            <person name="Wang S."/>
            <person name="Wang H."/>
            <person name="Wang A."/>
            <person name="Jiang F."/>
            <person name="Liu H."/>
            <person name="Zhao H."/>
            <person name="Xu D."/>
            <person name="Zhang Y."/>
        </authorList>
    </citation>
    <scope>NUCLEOTIDE SEQUENCE [LARGE SCALE GENOMIC DNA]</scope>
    <source>
        <strain evidence="2">cv. Punajuju</strain>
        <tissue evidence="1">Leaves</tissue>
    </source>
</reference>
<evidence type="ECO:0000313" key="1">
    <source>
        <dbReference type="EMBL" id="KAI3753482.1"/>
    </source>
</evidence>
<sequence>MSSSIFLSIYAPPDHRRAYESGKSRCKISRVPAKFPSFSIFYVRVQHMVSNAGEGDASTTIHHIQFQASLTTMVSKITGKGYIHDRIKKKRNVLMNDVGLSAEWAPDEESLREELLAKYDDWG</sequence>
<name>A0ACB9E3V2_CICIN</name>
<organism evidence="1 2">
    <name type="scientific">Cichorium intybus</name>
    <name type="common">Chicory</name>
    <dbReference type="NCBI Taxonomy" id="13427"/>
    <lineage>
        <taxon>Eukaryota</taxon>
        <taxon>Viridiplantae</taxon>
        <taxon>Streptophyta</taxon>
        <taxon>Embryophyta</taxon>
        <taxon>Tracheophyta</taxon>
        <taxon>Spermatophyta</taxon>
        <taxon>Magnoliopsida</taxon>
        <taxon>eudicotyledons</taxon>
        <taxon>Gunneridae</taxon>
        <taxon>Pentapetalae</taxon>
        <taxon>asterids</taxon>
        <taxon>campanulids</taxon>
        <taxon>Asterales</taxon>
        <taxon>Asteraceae</taxon>
        <taxon>Cichorioideae</taxon>
        <taxon>Cichorieae</taxon>
        <taxon>Cichoriinae</taxon>
        <taxon>Cichorium</taxon>
    </lineage>
</organism>
<comment type="caution">
    <text evidence="1">The sequence shown here is derived from an EMBL/GenBank/DDBJ whole genome shotgun (WGS) entry which is preliminary data.</text>
</comment>
<reference evidence="2" key="1">
    <citation type="journal article" date="2022" name="Mol. Ecol. Resour.">
        <title>The genomes of chicory, endive, great burdock and yacon provide insights into Asteraceae palaeo-polyploidization history and plant inulin production.</title>
        <authorList>
            <person name="Fan W."/>
            <person name="Wang S."/>
            <person name="Wang H."/>
            <person name="Wang A."/>
            <person name="Jiang F."/>
            <person name="Liu H."/>
            <person name="Zhao H."/>
            <person name="Xu D."/>
            <person name="Zhang Y."/>
        </authorList>
    </citation>
    <scope>NUCLEOTIDE SEQUENCE [LARGE SCALE GENOMIC DNA]</scope>
    <source>
        <strain evidence="2">cv. Punajuju</strain>
    </source>
</reference>